<feature type="transmembrane region" description="Helical" evidence="2">
    <location>
        <begin position="51"/>
        <end position="71"/>
    </location>
</feature>
<feature type="transmembrane region" description="Helical" evidence="2">
    <location>
        <begin position="76"/>
        <end position="94"/>
    </location>
</feature>
<keyword evidence="2" id="KW-0812">Transmembrane</keyword>
<name>A0ABV9XIS2_9ACTN</name>
<accession>A0ABV9XIS2</accession>
<protein>
    <submittedName>
        <fullName evidence="3">Uncharacterized protein</fullName>
    </submittedName>
</protein>
<feature type="transmembrane region" description="Helical" evidence="2">
    <location>
        <begin position="114"/>
        <end position="135"/>
    </location>
</feature>
<feature type="compositionally biased region" description="Pro residues" evidence="1">
    <location>
        <begin position="189"/>
        <end position="199"/>
    </location>
</feature>
<evidence type="ECO:0000256" key="2">
    <source>
        <dbReference type="SAM" id="Phobius"/>
    </source>
</evidence>
<dbReference type="Proteomes" id="UP001595829">
    <property type="component" value="Unassembled WGS sequence"/>
</dbReference>
<keyword evidence="2" id="KW-0472">Membrane</keyword>
<comment type="caution">
    <text evidence="3">The sequence shown here is derived from an EMBL/GenBank/DDBJ whole genome shotgun (WGS) entry which is preliminary data.</text>
</comment>
<gene>
    <name evidence="3" type="ORF">ACFPM3_22550</name>
</gene>
<keyword evidence="4" id="KW-1185">Reference proteome</keyword>
<keyword evidence="2" id="KW-1133">Transmembrane helix</keyword>
<evidence type="ECO:0000256" key="1">
    <source>
        <dbReference type="SAM" id="MobiDB-lite"/>
    </source>
</evidence>
<feature type="compositionally biased region" description="Basic and acidic residues" evidence="1">
    <location>
        <begin position="170"/>
        <end position="187"/>
    </location>
</feature>
<proteinExistence type="predicted"/>
<evidence type="ECO:0000313" key="4">
    <source>
        <dbReference type="Proteomes" id="UP001595829"/>
    </source>
</evidence>
<feature type="region of interest" description="Disordered" evidence="1">
    <location>
        <begin position="140"/>
        <end position="199"/>
    </location>
</feature>
<sequence length="199" mass="21300">MIRNIIGAVLALVGATAAVWSPFVAWYDGRLGRDYEFADLFQGISQERPGLWLSLLLPMVVAAAVTLIGLVLRSRLVIALAGVIVLGFTILWMVRQGQAAGNLAVTGDNETGLGVGLANALGGGLLLLLAASVLAGRVRRPAPEPEAEEPGYTYPPPDRTPPPRPIPGPDRPEYPGYPEDRPYRDEPPGGEPPTQPHRW</sequence>
<feature type="compositionally biased region" description="Pro residues" evidence="1">
    <location>
        <begin position="153"/>
        <end position="169"/>
    </location>
</feature>
<organism evidence="3 4">
    <name type="scientific">Streptomyces coeruleoprunus</name>
    <dbReference type="NCBI Taxonomy" id="285563"/>
    <lineage>
        <taxon>Bacteria</taxon>
        <taxon>Bacillati</taxon>
        <taxon>Actinomycetota</taxon>
        <taxon>Actinomycetes</taxon>
        <taxon>Kitasatosporales</taxon>
        <taxon>Streptomycetaceae</taxon>
        <taxon>Streptomyces</taxon>
    </lineage>
</organism>
<reference evidence="4" key="1">
    <citation type="journal article" date="2019" name="Int. J. Syst. Evol. Microbiol.">
        <title>The Global Catalogue of Microorganisms (GCM) 10K type strain sequencing project: providing services to taxonomists for standard genome sequencing and annotation.</title>
        <authorList>
            <consortium name="The Broad Institute Genomics Platform"/>
            <consortium name="The Broad Institute Genome Sequencing Center for Infectious Disease"/>
            <person name="Wu L."/>
            <person name="Ma J."/>
        </authorList>
    </citation>
    <scope>NUCLEOTIDE SEQUENCE [LARGE SCALE GENOMIC DNA]</scope>
    <source>
        <strain evidence="4">CGMCC 4.1648</strain>
    </source>
</reference>
<dbReference type="RefSeq" id="WP_345691124.1">
    <property type="nucleotide sequence ID" value="NZ_BAABIT010000001.1"/>
</dbReference>
<evidence type="ECO:0000313" key="3">
    <source>
        <dbReference type="EMBL" id="MFC5024909.1"/>
    </source>
</evidence>
<dbReference type="EMBL" id="JBHSJD010000017">
    <property type="protein sequence ID" value="MFC5024909.1"/>
    <property type="molecule type" value="Genomic_DNA"/>
</dbReference>